<gene>
    <name evidence="4" type="ORF">SAMN05421823_105103</name>
</gene>
<protein>
    <submittedName>
        <fullName evidence="4">Predicted Zn-dependent peptidase</fullName>
    </submittedName>
</protein>
<dbReference type="InterPro" id="IPR011249">
    <property type="entry name" value="Metalloenz_LuxS/M16"/>
</dbReference>
<keyword evidence="1" id="KW-0732">Signal</keyword>
<dbReference type="InterPro" id="IPR050361">
    <property type="entry name" value="MPP/UQCRC_Complex"/>
</dbReference>
<dbReference type="Gene3D" id="3.30.830.10">
    <property type="entry name" value="Metalloenzyme, LuxS/M16 peptidase-like"/>
    <property type="match status" value="2"/>
</dbReference>
<dbReference type="InterPro" id="IPR011765">
    <property type="entry name" value="Pept_M16_N"/>
</dbReference>
<feature type="domain" description="Peptidase M16 C-terminal" evidence="3">
    <location>
        <begin position="192"/>
        <end position="369"/>
    </location>
</feature>
<dbReference type="STRING" id="1075417.SAMN05421823_105103"/>
<dbReference type="EMBL" id="FNFO01000005">
    <property type="protein sequence ID" value="SDL28470.1"/>
    <property type="molecule type" value="Genomic_DNA"/>
</dbReference>
<feature type="domain" description="Peptidase M16 N-terminal" evidence="2">
    <location>
        <begin position="45"/>
        <end position="186"/>
    </location>
</feature>
<dbReference type="Pfam" id="PF05193">
    <property type="entry name" value="Peptidase_M16_C"/>
    <property type="match status" value="1"/>
</dbReference>
<feature type="signal peptide" evidence="1">
    <location>
        <begin position="1"/>
        <end position="22"/>
    </location>
</feature>
<evidence type="ECO:0000256" key="1">
    <source>
        <dbReference type="SAM" id="SignalP"/>
    </source>
</evidence>
<keyword evidence="5" id="KW-1185">Reference proteome</keyword>
<proteinExistence type="predicted"/>
<organism evidence="4 5">
    <name type="scientific">Catalinimonas alkaloidigena</name>
    <dbReference type="NCBI Taxonomy" id="1075417"/>
    <lineage>
        <taxon>Bacteria</taxon>
        <taxon>Pseudomonadati</taxon>
        <taxon>Bacteroidota</taxon>
        <taxon>Cytophagia</taxon>
        <taxon>Cytophagales</taxon>
        <taxon>Catalimonadaceae</taxon>
        <taxon>Catalinimonas</taxon>
    </lineage>
</organism>
<feature type="chain" id="PRO_5011506950" evidence="1">
    <location>
        <begin position="23"/>
        <end position="461"/>
    </location>
</feature>
<dbReference type="GO" id="GO:0046872">
    <property type="term" value="F:metal ion binding"/>
    <property type="evidence" value="ECO:0007669"/>
    <property type="project" value="InterPro"/>
</dbReference>
<sequence>MQPMNKRLLFSLLLMLTAPVWAQTYQLPPFEKFTLKNGITVYLMEQHEVPLISVSMAFQAGAVQDGAQAGLANLTADALIFDTPKYTKAQIEETMDFLGADLSTYATKEAARIQAEFAAKDQDQVFDILKEIVTQPAFNAEELTKRKDRLTQELIQAKESPRRVIGEYYDGFLYGDHPYSHPLSGTRSGIADITRDQVAAFYQQHYHAQNAALAVVGDFSTAQMKKKLQKLFGAWKTAAPTDPALAAPVLQFDQARVLLVNKPDARETTFLIGGPGVPYNHPDYVAIQVVNTVLGGRFTSWLNDALRVNSGLTYGARSGFATEKLGGTFSISTFTANPTTEPAIDLALEVLDSLHQHGIDAETLASAKNYIKGGYPPRYETSSQLANLLTNMFVYGFDASFINQFQRNVDGLTVAKTREVIQKYFPAKNLQFVLIGKADEIRDIAKKYGQVTEKEITAEGF</sequence>
<evidence type="ECO:0000313" key="5">
    <source>
        <dbReference type="Proteomes" id="UP000198510"/>
    </source>
</evidence>
<accession>A0A1G9ITH7</accession>
<evidence type="ECO:0000259" key="3">
    <source>
        <dbReference type="Pfam" id="PF05193"/>
    </source>
</evidence>
<evidence type="ECO:0000259" key="2">
    <source>
        <dbReference type="Pfam" id="PF00675"/>
    </source>
</evidence>
<dbReference type="InterPro" id="IPR007863">
    <property type="entry name" value="Peptidase_M16_C"/>
</dbReference>
<evidence type="ECO:0000313" key="4">
    <source>
        <dbReference type="EMBL" id="SDL28470.1"/>
    </source>
</evidence>
<dbReference type="Pfam" id="PF00675">
    <property type="entry name" value="Peptidase_M16"/>
    <property type="match status" value="1"/>
</dbReference>
<dbReference type="Proteomes" id="UP000198510">
    <property type="component" value="Unassembled WGS sequence"/>
</dbReference>
<dbReference type="AlphaFoldDB" id="A0A1G9ITH7"/>
<name>A0A1G9ITH7_9BACT</name>
<reference evidence="4 5" key="1">
    <citation type="submission" date="2016-10" db="EMBL/GenBank/DDBJ databases">
        <authorList>
            <person name="de Groot N.N."/>
        </authorList>
    </citation>
    <scope>NUCLEOTIDE SEQUENCE [LARGE SCALE GENOMIC DNA]</scope>
    <source>
        <strain evidence="4 5">DSM 25186</strain>
    </source>
</reference>
<dbReference type="SUPFAM" id="SSF63411">
    <property type="entry name" value="LuxS/MPP-like metallohydrolase"/>
    <property type="match status" value="2"/>
</dbReference>
<dbReference type="PANTHER" id="PTHR11851:SF224">
    <property type="entry name" value="PROCESSING PROTEASE"/>
    <property type="match status" value="1"/>
</dbReference>
<dbReference type="PANTHER" id="PTHR11851">
    <property type="entry name" value="METALLOPROTEASE"/>
    <property type="match status" value="1"/>
</dbReference>